<dbReference type="GeneID" id="109473568"/>
<dbReference type="InterPro" id="IPR001729">
    <property type="entry name" value="SP-C"/>
</dbReference>
<evidence type="ECO:0000313" key="7">
    <source>
        <dbReference type="RefSeq" id="XP_019629024.1"/>
    </source>
</evidence>
<reference evidence="6 7" key="1">
    <citation type="submission" date="2025-04" db="UniProtKB">
        <authorList>
            <consortium name="RefSeq"/>
        </authorList>
    </citation>
    <scope>IDENTIFICATION</scope>
    <source>
        <tissue evidence="6 7">Gonad</tissue>
    </source>
</reference>
<feature type="transmembrane region" description="Helical" evidence="3">
    <location>
        <begin position="37"/>
        <end position="61"/>
    </location>
</feature>
<dbReference type="GO" id="GO:0005576">
    <property type="term" value="C:extracellular region"/>
    <property type="evidence" value="ECO:0007669"/>
    <property type="project" value="InterPro"/>
</dbReference>
<dbReference type="RefSeq" id="XP_019629024.1">
    <property type="nucleotide sequence ID" value="XM_019773465.1"/>
</dbReference>
<proteinExistence type="predicted"/>
<keyword evidence="5" id="KW-1185">Reference proteome</keyword>
<keyword evidence="1" id="KW-1015">Disulfide bond</keyword>
<dbReference type="InterPro" id="IPR007084">
    <property type="entry name" value="BRICHOS_dom"/>
</dbReference>
<feature type="region of interest" description="Disordered" evidence="2">
    <location>
        <begin position="198"/>
        <end position="225"/>
    </location>
</feature>
<gene>
    <name evidence="6 7" type="primary">LOC109473568</name>
</gene>
<organism evidence="5 6">
    <name type="scientific">Branchiostoma belcheri</name>
    <name type="common">Amphioxus</name>
    <dbReference type="NCBI Taxonomy" id="7741"/>
    <lineage>
        <taxon>Eukaryota</taxon>
        <taxon>Metazoa</taxon>
        <taxon>Chordata</taxon>
        <taxon>Cephalochordata</taxon>
        <taxon>Leptocardii</taxon>
        <taxon>Amphioxiformes</taxon>
        <taxon>Branchiostomatidae</taxon>
        <taxon>Branchiostoma</taxon>
    </lineage>
</organism>
<evidence type="ECO:0000256" key="2">
    <source>
        <dbReference type="SAM" id="MobiDB-lite"/>
    </source>
</evidence>
<feature type="region of interest" description="Disordered" evidence="2">
    <location>
        <begin position="158"/>
        <end position="183"/>
    </location>
</feature>
<name>A0A6P4YXK8_BRABE</name>
<dbReference type="GO" id="GO:0007585">
    <property type="term" value="P:respiratory gaseous exchange by respiratory system"/>
    <property type="evidence" value="ECO:0007669"/>
    <property type="project" value="InterPro"/>
</dbReference>
<feature type="region of interest" description="Disordered" evidence="2">
    <location>
        <begin position="1"/>
        <end position="21"/>
    </location>
</feature>
<protein>
    <submittedName>
        <fullName evidence="6 7">Uncharacterized protein LOC109473568</fullName>
    </submittedName>
</protein>
<accession>A0A6P4YXK8</accession>
<evidence type="ECO:0000256" key="3">
    <source>
        <dbReference type="SAM" id="Phobius"/>
    </source>
</evidence>
<feature type="domain" description="BRICHOS" evidence="4">
    <location>
        <begin position="99"/>
        <end position="196"/>
    </location>
</feature>
<feature type="compositionally biased region" description="Basic and acidic residues" evidence="2">
    <location>
        <begin position="170"/>
        <end position="183"/>
    </location>
</feature>
<evidence type="ECO:0000313" key="5">
    <source>
        <dbReference type="Proteomes" id="UP000515135"/>
    </source>
</evidence>
<evidence type="ECO:0000313" key="6">
    <source>
        <dbReference type="RefSeq" id="XP_019629023.1"/>
    </source>
</evidence>
<dbReference type="Proteomes" id="UP000515135">
    <property type="component" value="Unplaced"/>
</dbReference>
<dbReference type="PANTHER" id="PTHR10800">
    <property type="entry name" value="PULMONARY SURFACTANT-ASSOCIATED PROTEIN C"/>
    <property type="match status" value="1"/>
</dbReference>
<keyword evidence="3" id="KW-1133">Transmembrane helix</keyword>
<evidence type="ECO:0000256" key="1">
    <source>
        <dbReference type="ARBA" id="ARBA00023157"/>
    </source>
</evidence>
<sequence>MTKEDKKPLPPNAGPPTDHDADKVEIVKEVAANRKRLTMGLAVGTAVLVVVIGASMLGVFLSKDANIVTGNRLWKVNEVILNEKIEVDVKAKTETFYTRDSDGTSALMHDTNTGLSAYKFEMQKMCYITDYEKDQDIEEVDSLAQRMEDGEDGEVEVAQQGPSEYLSVDNSREPFNRSSLSDKMDEFCGPLETQWGVKTAEEPGTPGVDPTSVAGDSGNTEGEPQERKKRVICHLVRSYVCRTVCKSICGRKKRAAEQEKEGEENEQQPTRVKRFWGGRRRRRWFSCPRVCYPVCSWISRWIC</sequence>
<dbReference type="AlphaFoldDB" id="A0A6P4YXK8"/>
<dbReference type="KEGG" id="bbel:109473568"/>
<keyword evidence="3" id="KW-0812">Transmembrane</keyword>
<dbReference type="RefSeq" id="XP_019629023.1">
    <property type="nucleotide sequence ID" value="XM_019773464.1"/>
</dbReference>
<dbReference type="Gene3D" id="3.30.390.150">
    <property type="match status" value="1"/>
</dbReference>
<dbReference type="PANTHER" id="PTHR10800:SF4">
    <property type="entry name" value="PULMONARY SURFACTANT-ASSOCIATED PROTEIN C"/>
    <property type="match status" value="1"/>
</dbReference>
<evidence type="ECO:0000259" key="4">
    <source>
        <dbReference type="PROSITE" id="PS50869"/>
    </source>
</evidence>
<dbReference type="Pfam" id="PF04089">
    <property type="entry name" value="BRICHOS"/>
    <property type="match status" value="1"/>
</dbReference>
<keyword evidence="3" id="KW-0472">Membrane</keyword>
<dbReference type="PROSITE" id="PS50869">
    <property type="entry name" value="BRICHOS"/>
    <property type="match status" value="1"/>
</dbReference>